<feature type="coiled-coil region" evidence="8">
    <location>
        <begin position="166"/>
        <end position="217"/>
    </location>
</feature>
<dbReference type="GO" id="GO:0009279">
    <property type="term" value="C:cell outer membrane"/>
    <property type="evidence" value="ECO:0007669"/>
    <property type="project" value="UniProtKB-SubCell"/>
</dbReference>
<dbReference type="RefSeq" id="WP_113987751.1">
    <property type="nucleotide sequence ID" value="NZ_QLST01000001.1"/>
</dbReference>
<evidence type="ECO:0000256" key="2">
    <source>
        <dbReference type="ARBA" id="ARBA00007613"/>
    </source>
</evidence>
<evidence type="ECO:0000256" key="1">
    <source>
        <dbReference type="ARBA" id="ARBA00004442"/>
    </source>
</evidence>
<evidence type="ECO:0000256" key="4">
    <source>
        <dbReference type="ARBA" id="ARBA00022452"/>
    </source>
</evidence>
<dbReference type="InterPro" id="IPR003423">
    <property type="entry name" value="OMP_efflux"/>
</dbReference>
<keyword evidence="6" id="KW-0472">Membrane</keyword>
<proteinExistence type="inferred from homology"/>
<dbReference type="SUPFAM" id="SSF56954">
    <property type="entry name" value="Outer membrane efflux proteins (OEP)"/>
    <property type="match status" value="1"/>
</dbReference>
<evidence type="ECO:0000256" key="6">
    <source>
        <dbReference type="ARBA" id="ARBA00023136"/>
    </source>
</evidence>
<feature type="signal peptide" evidence="9">
    <location>
        <begin position="1"/>
        <end position="18"/>
    </location>
</feature>
<keyword evidence="4" id="KW-1134">Transmembrane beta strand</keyword>
<comment type="similarity">
    <text evidence="2">Belongs to the outer membrane factor (OMF) (TC 1.B.17) family.</text>
</comment>
<keyword evidence="11" id="KW-1185">Reference proteome</keyword>
<sequence length="445" mass="50559">MKRKLILLVLVLFNIGMAQETKKSYNFTLKEAIAHALENNYAAINSSRDIEAAKKKKWETTTIGLPQINSNINYQNNLVIQKSVVPAEFFGGNPGEFQEVEFGVKHNMVANASLSQLLFDGSYLVGLQSAKVYLQISQNAKEKTDLEIREIVINAYGNVLLARESVKVLESNKKSLEKTLFETEETFKNGLIEEENVEQLQITFSQIKSMLSNAQKREIIALKMLKLVLGIDMDEEVILKDNLDQLASENIVLNSNFDFTVTNTIDYKIGLNNEEASRLLLKLEKSKALPSLSATANFGYNSFSNTFSFLERDQNWFNFSNISVGLNIPIFSSLGRTARTQQAKIAYEQAKTQLKETEQKLLLEFEKSKTDYEYSVEQYAVAKENLRLAERIENKQQIKFKEGISSSFEFTEAQRQLYAAQQDHLQAMIEVISKKATLDKISNQK</sequence>
<dbReference type="GO" id="GO:0015288">
    <property type="term" value="F:porin activity"/>
    <property type="evidence" value="ECO:0007669"/>
    <property type="project" value="TreeGrafter"/>
</dbReference>
<dbReference type="Gene3D" id="1.20.1600.10">
    <property type="entry name" value="Outer membrane efflux proteins (OEP)"/>
    <property type="match status" value="1"/>
</dbReference>
<evidence type="ECO:0000256" key="9">
    <source>
        <dbReference type="SAM" id="SignalP"/>
    </source>
</evidence>
<feature type="coiled-coil region" evidence="8">
    <location>
        <begin position="340"/>
        <end position="367"/>
    </location>
</feature>
<dbReference type="AlphaFoldDB" id="A0A365P5I3"/>
<evidence type="ECO:0000313" key="10">
    <source>
        <dbReference type="EMBL" id="RBA29869.1"/>
    </source>
</evidence>
<evidence type="ECO:0000256" key="3">
    <source>
        <dbReference type="ARBA" id="ARBA00022448"/>
    </source>
</evidence>
<dbReference type="GO" id="GO:0015562">
    <property type="term" value="F:efflux transmembrane transporter activity"/>
    <property type="evidence" value="ECO:0007669"/>
    <property type="project" value="InterPro"/>
</dbReference>
<dbReference type="Proteomes" id="UP000253319">
    <property type="component" value="Unassembled WGS sequence"/>
</dbReference>
<reference evidence="10 11" key="1">
    <citation type="submission" date="2018-06" db="EMBL/GenBank/DDBJ databases">
        <title>Flavobacterium tibetense sp. nov., isolated from a wetland YonghuCo on Tibetan Plateau.</title>
        <authorList>
            <person name="Xing P."/>
            <person name="Phurbu D."/>
            <person name="Lu H."/>
        </authorList>
    </citation>
    <scope>NUCLEOTIDE SEQUENCE [LARGE SCALE GENOMIC DNA]</scope>
    <source>
        <strain evidence="10 11">YH5</strain>
    </source>
</reference>
<organism evidence="10 11">
    <name type="scientific">Flavobacterium tibetense</name>
    <dbReference type="NCBI Taxonomy" id="2233533"/>
    <lineage>
        <taxon>Bacteria</taxon>
        <taxon>Pseudomonadati</taxon>
        <taxon>Bacteroidota</taxon>
        <taxon>Flavobacteriia</taxon>
        <taxon>Flavobacteriales</taxon>
        <taxon>Flavobacteriaceae</taxon>
        <taxon>Flavobacterium</taxon>
    </lineage>
</organism>
<accession>A0A365P5I3</accession>
<evidence type="ECO:0000313" key="11">
    <source>
        <dbReference type="Proteomes" id="UP000253319"/>
    </source>
</evidence>
<dbReference type="EMBL" id="QLST01000001">
    <property type="protein sequence ID" value="RBA29869.1"/>
    <property type="molecule type" value="Genomic_DNA"/>
</dbReference>
<feature type="chain" id="PRO_5016811057" evidence="9">
    <location>
        <begin position="19"/>
        <end position="445"/>
    </location>
</feature>
<keyword evidence="8" id="KW-0175">Coiled coil</keyword>
<dbReference type="InterPro" id="IPR051906">
    <property type="entry name" value="TolC-like"/>
</dbReference>
<dbReference type="PANTHER" id="PTHR30026:SF20">
    <property type="entry name" value="OUTER MEMBRANE PROTEIN TOLC"/>
    <property type="match status" value="1"/>
</dbReference>
<dbReference type="PANTHER" id="PTHR30026">
    <property type="entry name" value="OUTER MEMBRANE PROTEIN TOLC"/>
    <property type="match status" value="1"/>
</dbReference>
<keyword evidence="3" id="KW-0813">Transport</keyword>
<keyword evidence="5" id="KW-0812">Transmembrane</keyword>
<evidence type="ECO:0000256" key="7">
    <source>
        <dbReference type="ARBA" id="ARBA00023237"/>
    </source>
</evidence>
<keyword evidence="9" id="KW-0732">Signal</keyword>
<gene>
    <name evidence="10" type="ORF">DPN68_01175</name>
</gene>
<evidence type="ECO:0000256" key="5">
    <source>
        <dbReference type="ARBA" id="ARBA00022692"/>
    </source>
</evidence>
<keyword evidence="7" id="KW-0998">Cell outer membrane</keyword>
<dbReference type="Pfam" id="PF02321">
    <property type="entry name" value="OEP"/>
    <property type="match status" value="1"/>
</dbReference>
<protein>
    <submittedName>
        <fullName evidence="10">TolC family protein</fullName>
    </submittedName>
</protein>
<dbReference type="GO" id="GO:1990281">
    <property type="term" value="C:efflux pump complex"/>
    <property type="evidence" value="ECO:0007669"/>
    <property type="project" value="TreeGrafter"/>
</dbReference>
<name>A0A365P5I3_9FLAO</name>
<comment type="subcellular location">
    <subcellularLocation>
        <location evidence="1">Cell outer membrane</location>
    </subcellularLocation>
</comment>
<comment type="caution">
    <text evidence="10">The sequence shown here is derived from an EMBL/GenBank/DDBJ whole genome shotgun (WGS) entry which is preliminary data.</text>
</comment>
<evidence type="ECO:0000256" key="8">
    <source>
        <dbReference type="SAM" id="Coils"/>
    </source>
</evidence>
<dbReference type="OrthoDB" id="367883at2"/>